<dbReference type="PRINTS" id="PR00992">
    <property type="entry name" value="ALARACEMASE"/>
</dbReference>
<dbReference type="InterPro" id="IPR000821">
    <property type="entry name" value="Ala_racemase"/>
</dbReference>
<dbReference type="GO" id="GO:0008784">
    <property type="term" value="F:alanine racemase activity"/>
    <property type="evidence" value="ECO:0007669"/>
    <property type="project" value="UniProtKB-UniRule"/>
</dbReference>
<dbReference type="Gene3D" id="2.40.37.10">
    <property type="entry name" value="Lyase, Ornithine Decarboxylase, Chain A, domain 1"/>
    <property type="match status" value="1"/>
</dbReference>
<dbReference type="OrthoDB" id="9813814at2"/>
<organism evidence="11 12">
    <name type="scientific">Rhizobium chutanense</name>
    <dbReference type="NCBI Taxonomy" id="2035448"/>
    <lineage>
        <taxon>Bacteria</taxon>
        <taxon>Pseudomonadati</taxon>
        <taxon>Pseudomonadota</taxon>
        <taxon>Alphaproteobacteria</taxon>
        <taxon>Hyphomicrobiales</taxon>
        <taxon>Rhizobiaceae</taxon>
        <taxon>Rhizobium/Agrobacterium group</taxon>
        <taxon>Rhizobium</taxon>
    </lineage>
</organism>
<dbReference type="GO" id="GO:0005829">
    <property type="term" value="C:cytosol"/>
    <property type="evidence" value="ECO:0007669"/>
    <property type="project" value="TreeGrafter"/>
</dbReference>
<dbReference type="NCBIfam" id="TIGR00492">
    <property type="entry name" value="alr"/>
    <property type="match status" value="1"/>
</dbReference>
<feature type="binding site" evidence="7 9">
    <location>
        <position position="320"/>
    </location>
    <ligand>
        <name>substrate</name>
    </ligand>
</feature>
<feature type="active site" description="Proton acceptor; specific for L-alanine" evidence="7">
    <location>
        <position position="272"/>
    </location>
</feature>
<dbReference type="UniPathway" id="UPA00042">
    <property type="reaction ID" value="UER00497"/>
</dbReference>
<comment type="caution">
    <text evidence="11">The sequence shown here is derived from an EMBL/GenBank/DDBJ whole genome shotgun (WGS) entry which is preliminary data.</text>
</comment>
<dbReference type="SUPFAM" id="SSF51419">
    <property type="entry name" value="PLP-binding barrel"/>
    <property type="match status" value="1"/>
</dbReference>
<dbReference type="InterPro" id="IPR011079">
    <property type="entry name" value="Ala_racemase_C"/>
</dbReference>
<dbReference type="InterPro" id="IPR029066">
    <property type="entry name" value="PLP-binding_barrel"/>
</dbReference>
<dbReference type="Gene3D" id="3.20.20.10">
    <property type="entry name" value="Alanine racemase"/>
    <property type="match status" value="1"/>
</dbReference>
<evidence type="ECO:0000313" key="12">
    <source>
        <dbReference type="Proteomes" id="UP000278081"/>
    </source>
</evidence>
<dbReference type="InterPro" id="IPR009006">
    <property type="entry name" value="Ala_racemase/Decarboxylase_C"/>
</dbReference>
<evidence type="ECO:0000256" key="3">
    <source>
        <dbReference type="ARBA" id="ARBA00007880"/>
    </source>
</evidence>
<reference evidence="11 12" key="1">
    <citation type="submission" date="2018-11" db="EMBL/GenBank/DDBJ databases">
        <title>Rhizobium chutanense sp. nov., isolated from root nodules of Phaseolus vulgaris in China.</title>
        <authorList>
            <person name="Huo Y."/>
        </authorList>
    </citation>
    <scope>NUCLEOTIDE SEQUENCE [LARGE SCALE GENOMIC DNA]</scope>
    <source>
        <strain evidence="11 12">C16</strain>
    </source>
</reference>
<evidence type="ECO:0000256" key="4">
    <source>
        <dbReference type="ARBA" id="ARBA00013089"/>
    </source>
</evidence>
<comment type="catalytic activity">
    <reaction evidence="1 7">
        <text>L-alanine = D-alanine</text>
        <dbReference type="Rhea" id="RHEA:20249"/>
        <dbReference type="ChEBI" id="CHEBI:57416"/>
        <dbReference type="ChEBI" id="CHEBI:57972"/>
        <dbReference type="EC" id="5.1.1.1"/>
    </reaction>
</comment>
<dbReference type="AlphaFoldDB" id="A0A3S0QIK6"/>
<dbReference type="CDD" id="cd00430">
    <property type="entry name" value="PLPDE_III_AR"/>
    <property type="match status" value="1"/>
</dbReference>
<dbReference type="GO" id="GO:0030632">
    <property type="term" value="P:D-alanine biosynthetic process"/>
    <property type="evidence" value="ECO:0007669"/>
    <property type="project" value="UniProtKB-UniRule"/>
</dbReference>
<evidence type="ECO:0000256" key="8">
    <source>
        <dbReference type="PIRSR" id="PIRSR600821-50"/>
    </source>
</evidence>
<name>A0A3S0QIK6_9HYPH</name>
<dbReference type="Pfam" id="PF01168">
    <property type="entry name" value="Ala_racemase_N"/>
    <property type="match status" value="1"/>
</dbReference>
<dbReference type="RefSeq" id="WP_126908336.1">
    <property type="nucleotide sequence ID" value="NZ_ML133752.1"/>
</dbReference>
<dbReference type="PANTHER" id="PTHR30511">
    <property type="entry name" value="ALANINE RACEMASE"/>
    <property type="match status" value="1"/>
</dbReference>
<keyword evidence="6 7" id="KW-0413">Isomerase</keyword>
<protein>
    <recommendedName>
        <fullName evidence="4 7">Alanine racemase</fullName>
        <ecNumber evidence="4 7">5.1.1.1</ecNumber>
    </recommendedName>
</protein>
<sequence>MDGDILVSRTGTATIMQGATGYLTIDLAALGRNYRKLVSMLAPARAGAVVKADAYGLGAERVAAKLYGEGCRHFFVAQFVEAVRLRPTLVHDAQIFVLNGLQPGNEIACAEMGIIPVLNSLAQWRQWSTTARMLKRCLPAVLQFDTGMSRLGFPREERAELAAALGDGSNIEILFIMSHLASADDMESEQNAEQFAEMTCIADEFPGFDISFANSGGVFLGDAYHGVLARPGIALYGGAPNADEKNPMEPVVSLDVAVVQTRTVPSGTKVGYGGAHVSQGETPLATIAAGYADGLPRSLGDRGAVFYQGIRLPIVGRVSMDSITIDISALPESTLTLGSLVEVLGPHQTLEDIARDAETISYEILTGLGDRYHRQYR</sequence>
<keyword evidence="5 7" id="KW-0663">Pyridoxal phosphate</keyword>
<feature type="modified residue" description="N6-(pyridoxal phosphate)lysine" evidence="7 8">
    <location>
        <position position="51"/>
    </location>
</feature>
<evidence type="ECO:0000259" key="10">
    <source>
        <dbReference type="SMART" id="SM01005"/>
    </source>
</evidence>
<accession>A0A3S0QIK6</accession>
<evidence type="ECO:0000256" key="1">
    <source>
        <dbReference type="ARBA" id="ARBA00000316"/>
    </source>
</evidence>
<dbReference type="InterPro" id="IPR020622">
    <property type="entry name" value="Ala_racemase_pyridoxalP-BS"/>
</dbReference>
<evidence type="ECO:0000256" key="7">
    <source>
        <dbReference type="HAMAP-Rule" id="MF_01201"/>
    </source>
</evidence>
<comment type="similarity">
    <text evidence="3 7">Belongs to the alanine racemase family.</text>
</comment>
<proteinExistence type="inferred from homology"/>
<dbReference type="Pfam" id="PF00842">
    <property type="entry name" value="Ala_racemase_C"/>
    <property type="match status" value="1"/>
</dbReference>
<comment type="function">
    <text evidence="7">Catalyzes the interconversion of L-alanine and D-alanine. May also act on other amino acids.</text>
</comment>
<feature type="active site" description="Proton acceptor; specific for D-alanine" evidence="7">
    <location>
        <position position="51"/>
    </location>
</feature>
<feature type="domain" description="Alanine racemase C-terminal" evidence="10">
    <location>
        <begin position="251"/>
        <end position="377"/>
    </location>
</feature>
<dbReference type="EMBL" id="RJTJ01000005">
    <property type="protein sequence ID" value="RUM07917.1"/>
    <property type="molecule type" value="Genomic_DNA"/>
</dbReference>
<dbReference type="PANTHER" id="PTHR30511:SF0">
    <property type="entry name" value="ALANINE RACEMASE, CATABOLIC-RELATED"/>
    <property type="match status" value="1"/>
</dbReference>
<dbReference type="EC" id="5.1.1.1" evidence="4 7"/>
<dbReference type="SUPFAM" id="SSF50621">
    <property type="entry name" value="Alanine racemase C-terminal domain-like"/>
    <property type="match status" value="1"/>
</dbReference>
<gene>
    <name evidence="11" type="primary">alr</name>
    <name evidence="11" type="ORF">EFR84_07305</name>
</gene>
<dbReference type="Proteomes" id="UP000278081">
    <property type="component" value="Unassembled WGS sequence"/>
</dbReference>
<dbReference type="GO" id="GO:0030170">
    <property type="term" value="F:pyridoxal phosphate binding"/>
    <property type="evidence" value="ECO:0007669"/>
    <property type="project" value="UniProtKB-UniRule"/>
</dbReference>
<comment type="pathway">
    <text evidence="7">Amino-acid biosynthesis; D-alanine biosynthesis; D-alanine from L-alanine: step 1/1.</text>
</comment>
<evidence type="ECO:0000256" key="2">
    <source>
        <dbReference type="ARBA" id="ARBA00001933"/>
    </source>
</evidence>
<evidence type="ECO:0000256" key="6">
    <source>
        <dbReference type="ARBA" id="ARBA00023235"/>
    </source>
</evidence>
<dbReference type="PROSITE" id="PS00395">
    <property type="entry name" value="ALANINE_RACEMASE"/>
    <property type="match status" value="1"/>
</dbReference>
<evidence type="ECO:0000256" key="5">
    <source>
        <dbReference type="ARBA" id="ARBA00022898"/>
    </source>
</evidence>
<dbReference type="InterPro" id="IPR001608">
    <property type="entry name" value="Ala_racemase_N"/>
</dbReference>
<dbReference type="HAMAP" id="MF_01201">
    <property type="entry name" value="Ala_racemase"/>
    <property type="match status" value="1"/>
</dbReference>
<comment type="cofactor">
    <cofactor evidence="2 7 8">
        <name>pyridoxal 5'-phosphate</name>
        <dbReference type="ChEBI" id="CHEBI:597326"/>
    </cofactor>
</comment>
<evidence type="ECO:0000313" key="11">
    <source>
        <dbReference type="EMBL" id="RUM07917.1"/>
    </source>
</evidence>
<dbReference type="SMART" id="SM01005">
    <property type="entry name" value="Ala_racemase_C"/>
    <property type="match status" value="1"/>
</dbReference>
<evidence type="ECO:0000256" key="9">
    <source>
        <dbReference type="PIRSR" id="PIRSR600821-52"/>
    </source>
</evidence>
<feature type="binding site" evidence="7 9">
    <location>
        <position position="150"/>
    </location>
    <ligand>
        <name>substrate</name>
    </ligand>
</feature>